<keyword evidence="1" id="KW-0479">Metal-binding</keyword>
<dbReference type="InterPro" id="IPR005019">
    <property type="entry name" value="Adenine_glyco"/>
</dbReference>
<dbReference type="Proteomes" id="UP001431186">
    <property type="component" value="Chromosome"/>
</dbReference>
<accession>A0AAU9D0C6</accession>
<feature type="binding site" evidence="1">
    <location>
        <position position="57"/>
    </location>
    <ligand>
        <name>Zn(2+)</name>
        <dbReference type="ChEBI" id="CHEBI:29105"/>
    </ligand>
</feature>
<evidence type="ECO:0000256" key="1">
    <source>
        <dbReference type="PIRSR" id="PIRSR605019-1"/>
    </source>
</evidence>
<dbReference type="GO" id="GO:0046872">
    <property type="term" value="F:metal ion binding"/>
    <property type="evidence" value="ECO:0007669"/>
    <property type="project" value="UniProtKB-KW"/>
</dbReference>
<evidence type="ECO:0000313" key="2">
    <source>
        <dbReference type="EMBL" id="BDC90515.1"/>
    </source>
</evidence>
<reference evidence="2" key="1">
    <citation type="submission" date="2021-11" db="EMBL/GenBank/DDBJ databases">
        <title>Complete genome sequence of Atopobiaceae bacterium TOC12.</title>
        <authorList>
            <person name="Morinaga K."/>
            <person name="Kusada H."/>
            <person name="Tamaki H."/>
        </authorList>
    </citation>
    <scope>NUCLEOTIDE SEQUENCE</scope>
    <source>
        <strain evidence="2">TOC12</strain>
    </source>
</reference>
<dbReference type="RefSeq" id="WP_265592027.1">
    <property type="nucleotide sequence ID" value="NZ_AP025285.1"/>
</dbReference>
<organism evidence="2 3">
    <name type="scientific">Leptogranulimonas caecicola</name>
    <dbReference type="NCBI Taxonomy" id="2894156"/>
    <lineage>
        <taxon>Bacteria</taxon>
        <taxon>Bacillati</taxon>
        <taxon>Actinomycetota</taxon>
        <taxon>Coriobacteriia</taxon>
        <taxon>Coriobacteriales</taxon>
        <taxon>Kribbibacteriaceae</taxon>
        <taxon>Leptogranulimonas</taxon>
    </lineage>
</organism>
<feature type="binding site" evidence="1">
    <location>
        <position position="71"/>
    </location>
    <ligand>
        <name>Zn(2+)</name>
        <dbReference type="ChEBI" id="CHEBI:29105"/>
    </ligand>
</feature>
<name>A0AAU9D0C6_9ACTN</name>
<dbReference type="InterPro" id="IPR052891">
    <property type="entry name" value="DNA-3mA_glycosylase"/>
</dbReference>
<dbReference type="EMBL" id="AP025285">
    <property type="protein sequence ID" value="BDC90515.1"/>
    <property type="molecule type" value="Genomic_DNA"/>
</dbReference>
<keyword evidence="1" id="KW-0862">Zinc</keyword>
<feature type="binding site" evidence="1">
    <location>
        <position position="227"/>
    </location>
    <ligand>
        <name>Zn(2+)</name>
        <dbReference type="ChEBI" id="CHEBI:29105"/>
    </ligand>
</feature>
<feature type="binding site" evidence="1">
    <location>
        <position position="223"/>
    </location>
    <ligand>
        <name>Zn(2+)</name>
        <dbReference type="ChEBI" id="CHEBI:29105"/>
    </ligand>
</feature>
<protein>
    <submittedName>
        <fullName evidence="2">DNA-3-methyladenine glycosylase I</fullName>
    </submittedName>
</protein>
<dbReference type="SUPFAM" id="SSF48150">
    <property type="entry name" value="DNA-glycosylase"/>
    <property type="match status" value="1"/>
</dbReference>
<dbReference type="Gene3D" id="1.10.340.30">
    <property type="entry name" value="Hypothetical protein, domain 2"/>
    <property type="match status" value="1"/>
</dbReference>
<dbReference type="AlphaFoldDB" id="A0AAU9D0C6"/>
<keyword evidence="3" id="KW-1185">Reference proteome</keyword>
<dbReference type="GO" id="GO:0006284">
    <property type="term" value="P:base-excision repair"/>
    <property type="evidence" value="ECO:0007669"/>
    <property type="project" value="InterPro"/>
</dbReference>
<proteinExistence type="predicted"/>
<dbReference type="GO" id="GO:0008725">
    <property type="term" value="F:DNA-3-methyladenine glycosylase activity"/>
    <property type="evidence" value="ECO:0007669"/>
    <property type="project" value="InterPro"/>
</dbReference>
<dbReference type="KEGG" id="lcal:ATTO_03870"/>
<dbReference type="PANTHER" id="PTHR30037">
    <property type="entry name" value="DNA-3-METHYLADENINE GLYCOSYLASE 1"/>
    <property type="match status" value="1"/>
</dbReference>
<evidence type="ECO:0000313" key="3">
    <source>
        <dbReference type="Proteomes" id="UP001431186"/>
    </source>
</evidence>
<dbReference type="Pfam" id="PF03352">
    <property type="entry name" value="Adenine_glyco"/>
    <property type="match status" value="1"/>
</dbReference>
<dbReference type="PANTHER" id="PTHR30037:SF4">
    <property type="entry name" value="DNA-3-METHYLADENINE GLYCOSYLASE I"/>
    <property type="match status" value="1"/>
</dbReference>
<gene>
    <name evidence="2" type="primary">tag</name>
    <name evidence="2" type="ORF">ATTO_03870</name>
</gene>
<dbReference type="InterPro" id="IPR011257">
    <property type="entry name" value="DNA_glycosylase"/>
</dbReference>
<sequence>MTKARPRTLQPEYPLPAPQAPGCSGFCTFNPHSPRCQRCQTRGAHYAALWPDNTPRCSWANPQNPSYLDYHDHEWGVPCHDDRRLFELFALSCFQAGLSWECILNKREAFRQAFCDFDIDQVSVFDAEKIDLLACDPSIIRSKPKIRAVVKNAQVAKAIQQEIGSLDRYFWSWVDFEPMHETGHTSSPLSAALAKDLKARGMSFVGPTTVYAFMQSAGLINGHQPGCFLYSDFG</sequence>